<proteinExistence type="predicted"/>
<evidence type="ECO:0000313" key="2">
    <source>
        <dbReference type="Proteomes" id="UP000186165"/>
    </source>
</evidence>
<accession>A0A1J1AA05</accession>
<dbReference type="Proteomes" id="UP000186165">
    <property type="component" value="Chromosome"/>
</dbReference>
<dbReference type="RefSeq" id="WP_071932512.1">
    <property type="nucleotide sequence ID" value="NZ_CP016804.1"/>
</dbReference>
<dbReference type="EMBL" id="CP016804">
    <property type="protein sequence ID" value="APE94567.1"/>
    <property type="molecule type" value="Genomic_DNA"/>
</dbReference>
<dbReference type="KEGG" id="hhsr:HSR6_0091"/>
<dbReference type="GeneID" id="30416618"/>
<keyword evidence="2" id="KW-1185">Reference proteome</keyword>
<protein>
    <submittedName>
        <fullName evidence="1">Uncharacterized protein</fullName>
    </submittedName>
</protein>
<reference evidence="2" key="1">
    <citation type="submission" date="2016-08" db="EMBL/GenBank/DDBJ databases">
        <title>Discovery of first anaerobic lithoheterotrophic haloarchae widely represented in hypersaline habitats.</title>
        <authorList>
            <person name="Sorokin D.Y."/>
            <person name="Kublanov I.V."/>
            <person name="Roman P."/>
            <person name="Sinninghe Damste J.S."/>
            <person name="Golyshin P.N."/>
            <person name="Rojo D."/>
            <person name="Ciordia S."/>
            <person name="Mena Md.C."/>
            <person name="Ferrer M."/>
            <person name="Smedile F."/>
            <person name="Messina E."/>
            <person name="La Cono V."/>
            <person name="Yakimov M.M."/>
        </authorList>
    </citation>
    <scope>NUCLEOTIDE SEQUENCE [LARGE SCALE GENOMIC DNA]</scope>
    <source>
        <strain evidence="2">HSR6</strain>
    </source>
</reference>
<dbReference type="AlphaFoldDB" id="A0A1J1AA05"/>
<organism evidence="1 2">
    <name type="scientific">Halodesulfurarchaeum formicicum</name>
    <dbReference type="NCBI Taxonomy" id="1873524"/>
    <lineage>
        <taxon>Archaea</taxon>
        <taxon>Methanobacteriati</taxon>
        <taxon>Methanobacteriota</taxon>
        <taxon>Stenosarchaea group</taxon>
        <taxon>Halobacteria</taxon>
        <taxon>Halobacteriales</taxon>
        <taxon>Halobacteriaceae</taxon>
        <taxon>Halodesulfurarchaeum</taxon>
    </lineage>
</organism>
<name>A0A1J1AA05_9EURY</name>
<dbReference type="OrthoDB" id="239492at2157"/>
<gene>
    <name evidence="1" type="ORF">HSR6_0091</name>
</gene>
<evidence type="ECO:0000313" key="1">
    <source>
        <dbReference type="EMBL" id="APE94567.1"/>
    </source>
</evidence>
<sequence length="171" mass="17606">MALSDIAEGVTATHAQEDRGVAVVDRTDASLSTVLAPYAESLPCGAETAATVVSTYVSGTSVGEAATAAGVAPITAAKTLHRLGFEGLSPLSPLQREICEDWLSGSLTRIEAQELADVGDRAFALGAYIETHDPIPGANETLQDTLSTDGDAMVEKRDALADTMTAASDLL</sequence>
<dbReference type="InterPro" id="IPR057180">
    <property type="entry name" value="DUF7858"/>
</dbReference>
<dbReference type="Pfam" id="PF25257">
    <property type="entry name" value="DUF7858"/>
    <property type="match status" value="1"/>
</dbReference>